<evidence type="ECO:0000256" key="3">
    <source>
        <dbReference type="ARBA" id="ARBA00022475"/>
    </source>
</evidence>
<keyword evidence="2" id="KW-0813">Transport</keyword>
<feature type="compositionally biased region" description="Acidic residues" evidence="7">
    <location>
        <begin position="553"/>
        <end position="569"/>
    </location>
</feature>
<feature type="transmembrane region" description="Helical" evidence="8">
    <location>
        <begin position="179"/>
        <end position="201"/>
    </location>
</feature>
<dbReference type="Gene3D" id="2.60.40.10">
    <property type="entry name" value="Immunoglobulins"/>
    <property type="match status" value="1"/>
</dbReference>
<dbReference type="Pfam" id="PF13620">
    <property type="entry name" value="CarboxypepD_reg"/>
    <property type="match status" value="2"/>
</dbReference>
<feature type="transmembrane region" description="Helical" evidence="8">
    <location>
        <begin position="244"/>
        <end position="262"/>
    </location>
</feature>
<feature type="transmembrane region" description="Helical" evidence="8">
    <location>
        <begin position="63"/>
        <end position="82"/>
    </location>
</feature>
<dbReference type="InterPro" id="IPR020846">
    <property type="entry name" value="MFS_dom"/>
</dbReference>
<reference evidence="11" key="1">
    <citation type="journal article" date="2019" name="Int. J. Syst. Evol. Microbiol.">
        <title>The Global Catalogue of Microorganisms (GCM) 10K type strain sequencing project: providing services to taxonomists for standard genome sequencing and annotation.</title>
        <authorList>
            <consortium name="The Broad Institute Genomics Platform"/>
            <consortium name="The Broad Institute Genome Sequencing Center for Infectious Disease"/>
            <person name="Wu L."/>
            <person name="Ma J."/>
        </authorList>
    </citation>
    <scope>NUCLEOTIDE SEQUENCE [LARGE SCALE GENOMIC DNA]</scope>
    <source>
        <strain evidence="11">CGMCC 4.7241</strain>
    </source>
</reference>
<dbReference type="RefSeq" id="WP_205116902.1">
    <property type="nucleotide sequence ID" value="NZ_JAFBCM010000001.1"/>
</dbReference>
<evidence type="ECO:0000259" key="9">
    <source>
        <dbReference type="PROSITE" id="PS50850"/>
    </source>
</evidence>
<evidence type="ECO:0000256" key="4">
    <source>
        <dbReference type="ARBA" id="ARBA00022692"/>
    </source>
</evidence>
<accession>A0ABV7Y7E1</accession>
<dbReference type="InterPro" id="IPR013783">
    <property type="entry name" value="Ig-like_fold"/>
</dbReference>
<keyword evidence="5 8" id="KW-1133">Transmembrane helix</keyword>
<feature type="transmembrane region" description="Helical" evidence="8">
    <location>
        <begin position="486"/>
        <end position="504"/>
    </location>
</feature>
<comment type="caution">
    <text evidence="10">The sequence shown here is derived from an EMBL/GenBank/DDBJ whole genome shotgun (WGS) entry which is preliminary data.</text>
</comment>
<evidence type="ECO:0000256" key="8">
    <source>
        <dbReference type="SAM" id="Phobius"/>
    </source>
</evidence>
<dbReference type="Gene3D" id="1.20.1250.20">
    <property type="entry name" value="MFS general substrate transporter like domains"/>
    <property type="match status" value="1"/>
</dbReference>
<dbReference type="SUPFAM" id="SSF49478">
    <property type="entry name" value="Cna protein B-type domain"/>
    <property type="match status" value="2"/>
</dbReference>
<feature type="domain" description="Major facilitator superfamily (MFS) profile" evidence="9">
    <location>
        <begin position="29"/>
        <end position="509"/>
    </location>
</feature>
<organism evidence="10 11">
    <name type="scientific">Tenggerimyces flavus</name>
    <dbReference type="NCBI Taxonomy" id="1708749"/>
    <lineage>
        <taxon>Bacteria</taxon>
        <taxon>Bacillati</taxon>
        <taxon>Actinomycetota</taxon>
        <taxon>Actinomycetes</taxon>
        <taxon>Propionibacteriales</taxon>
        <taxon>Nocardioidaceae</taxon>
        <taxon>Tenggerimyces</taxon>
    </lineage>
</organism>
<dbReference type="PANTHER" id="PTHR23501">
    <property type="entry name" value="MAJOR FACILITATOR SUPERFAMILY"/>
    <property type="match status" value="1"/>
</dbReference>
<feature type="transmembrane region" description="Helical" evidence="8">
    <location>
        <begin position="26"/>
        <end position="51"/>
    </location>
</feature>
<feature type="transmembrane region" description="Helical" evidence="8">
    <location>
        <begin position="377"/>
        <end position="398"/>
    </location>
</feature>
<keyword evidence="4 8" id="KW-0812">Transmembrane</keyword>
<dbReference type="InterPro" id="IPR011701">
    <property type="entry name" value="MFS"/>
</dbReference>
<dbReference type="InterPro" id="IPR008969">
    <property type="entry name" value="CarboxyPept-like_regulatory"/>
</dbReference>
<dbReference type="SUPFAM" id="SSF103473">
    <property type="entry name" value="MFS general substrate transporter"/>
    <property type="match status" value="1"/>
</dbReference>
<dbReference type="SUPFAM" id="SSF49464">
    <property type="entry name" value="Carboxypeptidase regulatory domain-like"/>
    <property type="match status" value="1"/>
</dbReference>
<dbReference type="Gene3D" id="1.20.1720.10">
    <property type="entry name" value="Multidrug resistance protein D"/>
    <property type="match status" value="1"/>
</dbReference>
<dbReference type="InterPro" id="IPR036259">
    <property type="entry name" value="MFS_trans_sf"/>
</dbReference>
<dbReference type="InterPro" id="IPR004638">
    <property type="entry name" value="EmrB-like"/>
</dbReference>
<comment type="subcellular location">
    <subcellularLocation>
        <location evidence="1">Cell membrane</location>
        <topology evidence="1">Multi-pass membrane protein</topology>
    </subcellularLocation>
</comment>
<feature type="transmembrane region" description="Helical" evidence="8">
    <location>
        <begin position="282"/>
        <end position="307"/>
    </location>
</feature>
<sequence>MTTTNVDRMPPSVPAPTEETLSRKRILVVFSALMLTVLLAALDQTIVATALPTIVGELNGLDHISWVVTAYLLSSTVVMPIYGKLGDLFGRKGIFQFAIIVFLVGSVLSGWAHNMPELIAFRALQGVGAGGLMIGAQAIIADVVPPRERGRYMGLIGAVFGLSSVIGPLLGGLFTEHASWRWCFYVNIPLGIIALFVTAAVLKLPKHHVRPRLDYWGALLLAVASTCIVLFSSWGGSQYEWDSWQILALAGGAIVSIILFVVREHFASEPIIPLRLFRDGIFSVASVIGLIIGFAMFGAIAYLPVFLQMVDGATPTESGLLMLPMVSGLFVASITAGRIMSATGHYKVFPILGTMIAGGGMALLAQMDVDSTRVENGIYMAVLGVGVGLVMPTLVLAVQNSAPREDLGVATSASNYFRQIGACLGTAAFGALFTNRLADALTERLPSTGGAPVPSVDSITPESLQGLPANVREGFVLAFADALPPIFLYAVPALALAFLFAWFLKQKPLQGHPAATTASGDPAATPLEAFEEDENDLRGYAVSLPAQQRTEEDVVPDLEPDEDPDDVEETVPQLDAVVREEDEEADPMPIRVNVRRGDGELVRGTVLTLIDLAGKQVGRSVATGEGGYSIDKPERGTYVLIASAHGYHPEATPIEIGDGPLDLAVTLTGESGLYGTIRSVGNGPVSGATVTLTDPAGQVVASRSTTSDGSYAFRGLVPGSYTMAVSARVYRPAALVVQVSETGKVRQDVELVGGAQLHGRIRGKYGRRPLPGARVTLLDPAGRVVGATSTGEDGSYRFAEVPEGQYTVVATTYPPSASTIKVSGGQSHEHDMELAFPEPDAGAGVGVGVAAVSNGRPASVGS</sequence>
<dbReference type="PANTHER" id="PTHR23501:SF197">
    <property type="entry name" value="COMD"/>
    <property type="match status" value="1"/>
</dbReference>
<proteinExistence type="predicted"/>
<evidence type="ECO:0000256" key="1">
    <source>
        <dbReference type="ARBA" id="ARBA00004651"/>
    </source>
</evidence>
<evidence type="ECO:0000256" key="7">
    <source>
        <dbReference type="SAM" id="MobiDB-lite"/>
    </source>
</evidence>
<dbReference type="PRINTS" id="PR01036">
    <property type="entry name" value="TCRTETB"/>
</dbReference>
<protein>
    <submittedName>
        <fullName evidence="10">MFS transporter</fullName>
    </submittedName>
</protein>
<evidence type="ECO:0000313" key="10">
    <source>
        <dbReference type="EMBL" id="MFC3760668.1"/>
    </source>
</evidence>
<feature type="transmembrane region" description="Helical" evidence="8">
    <location>
        <begin position="94"/>
        <end position="113"/>
    </location>
</feature>
<feature type="transmembrane region" description="Helical" evidence="8">
    <location>
        <begin position="348"/>
        <end position="365"/>
    </location>
</feature>
<keyword evidence="3" id="KW-1003">Cell membrane</keyword>
<dbReference type="CDD" id="cd17502">
    <property type="entry name" value="MFS_Azr1_MDR_like"/>
    <property type="match status" value="1"/>
</dbReference>
<dbReference type="NCBIfam" id="TIGR00711">
    <property type="entry name" value="efflux_EmrB"/>
    <property type="match status" value="1"/>
</dbReference>
<keyword evidence="6 8" id="KW-0472">Membrane</keyword>
<dbReference type="EMBL" id="JBHRZH010000006">
    <property type="protein sequence ID" value="MFC3760668.1"/>
    <property type="molecule type" value="Genomic_DNA"/>
</dbReference>
<evidence type="ECO:0000313" key="11">
    <source>
        <dbReference type="Proteomes" id="UP001595699"/>
    </source>
</evidence>
<dbReference type="PROSITE" id="PS50850">
    <property type="entry name" value="MFS"/>
    <property type="match status" value="1"/>
</dbReference>
<dbReference type="Proteomes" id="UP001595699">
    <property type="component" value="Unassembled WGS sequence"/>
</dbReference>
<dbReference type="Pfam" id="PF07690">
    <property type="entry name" value="MFS_1"/>
    <property type="match status" value="1"/>
</dbReference>
<feature type="transmembrane region" description="Helical" evidence="8">
    <location>
        <begin position="319"/>
        <end position="336"/>
    </location>
</feature>
<feature type="transmembrane region" description="Helical" evidence="8">
    <location>
        <begin position="213"/>
        <end position="232"/>
    </location>
</feature>
<dbReference type="Gene3D" id="2.60.40.1120">
    <property type="entry name" value="Carboxypeptidase-like, regulatory domain"/>
    <property type="match status" value="1"/>
</dbReference>
<keyword evidence="11" id="KW-1185">Reference proteome</keyword>
<feature type="transmembrane region" description="Helical" evidence="8">
    <location>
        <begin position="119"/>
        <end position="140"/>
    </location>
</feature>
<feature type="region of interest" description="Disordered" evidence="7">
    <location>
        <begin position="543"/>
        <end position="569"/>
    </location>
</feature>
<evidence type="ECO:0000256" key="6">
    <source>
        <dbReference type="ARBA" id="ARBA00023136"/>
    </source>
</evidence>
<evidence type="ECO:0000256" key="2">
    <source>
        <dbReference type="ARBA" id="ARBA00022448"/>
    </source>
</evidence>
<feature type="transmembrane region" description="Helical" evidence="8">
    <location>
        <begin position="152"/>
        <end position="173"/>
    </location>
</feature>
<name>A0ABV7Y7E1_9ACTN</name>
<gene>
    <name evidence="10" type="ORF">ACFOUW_07450</name>
</gene>
<evidence type="ECO:0000256" key="5">
    <source>
        <dbReference type="ARBA" id="ARBA00022989"/>
    </source>
</evidence>